<keyword evidence="1" id="KW-0732">Signal</keyword>
<feature type="signal peptide" evidence="1">
    <location>
        <begin position="1"/>
        <end position="17"/>
    </location>
</feature>
<dbReference type="RefSeq" id="WP_131330288.1">
    <property type="nucleotide sequence ID" value="NZ_CP044016.1"/>
</dbReference>
<proteinExistence type="predicted"/>
<gene>
    <name evidence="2" type="ORF">E0W69_011945</name>
</gene>
<protein>
    <submittedName>
        <fullName evidence="2">GLPGLI family protein</fullName>
    </submittedName>
</protein>
<organism evidence="2 3">
    <name type="scientific">Rhizosphaericola mali</name>
    <dbReference type="NCBI Taxonomy" id="2545455"/>
    <lineage>
        <taxon>Bacteria</taxon>
        <taxon>Pseudomonadati</taxon>
        <taxon>Bacteroidota</taxon>
        <taxon>Chitinophagia</taxon>
        <taxon>Chitinophagales</taxon>
        <taxon>Chitinophagaceae</taxon>
        <taxon>Rhizosphaericola</taxon>
    </lineage>
</organism>
<accession>A0A5P2G803</accession>
<sequence>MKKILFTFALLPLLSSAQMTIFGGDSKVKLKDPQPVIGQVLYDFSYIADTTQPELVKKEIMLLEYSKDYSEFSSQTFHISDSTSKADMEKQLKDQAGTANISLTMKPRLGSTDIYFSDKNGIFLQKEFVQKKYLIKDSESKIDWTIEDSTKTIGGYTCQKATGISHGRPYVAWFTTDLPYSYGPRKLSGLPGLILETYDVTDRIIYTFKQFSEKTGKQIGPPENALATTQKEYDEMQAAFKANPNAFFNNTASSSPSSGSEDMSKIKSISINTSSSFTPNKNQKKVVINFPIDLVK</sequence>
<dbReference type="Pfam" id="PF09697">
    <property type="entry name" value="Porph_ging"/>
    <property type="match status" value="1"/>
</dbReference>
<evidence type="ECO:0000313" key="3">
    <source>
        <dbReference type="Proteomes" id="UP000292424"/>
    </source>
</evidence>
<dbReference type="KEGG" id="arac:E0W69_011945"/>
<dbReference type="Proteomes" id="UP000292424">
    <property type="component" value="Chromosome"/>
</dbReference>
<keyword evidence="3" id="KW-1185">Reference proteome</keyword>
<dbReference type="AlphaFoldDB" id="A0A5P2G803"/>
<dbReference type="NCBIfam" id="TIGR01200">
    <property type="entry name" value="GLPGLI"/>
    <property type="match status" value="1"/>
</dbReference>
<dbReference type="EMBL" id="CP044016">
    <property type="protein sequence ID" value="QES89343.1"/>
    <property type="molecule type" value="Genomic_DNA"/>
</dbReference>
<evidence type="ECO:0000256" key="1">
    <source>
        <dbReference type="SAM" id="SignalP"/>
    </source>
</evidence>
<name>A0A5P2G803_9BACT</name>
<reference evidence="2 3" key="1">
    <citation type="submission" date="2019-09" db="EMBL/GenBank/DDBJ databases">
        <title>Complete genome sequence of Arachidicoccus sp. B3-10 isolated from apple orchard soil.</title>
        <authorList>
            <person name="Kim H.S."/>
            <person name="Han K.-I."/>
            <person name="Suh M.K."/>
            <person name="Lee K.C."/>
            <person name="Eom M.K."/>
            <person name="Kim J.-S."/>
            <person name="Kang S.W."/>
            <person name="Sin Y."/>
            <person name="Lee J.-S."/>
        </authorList>
    </citation>
    <scope>NUCLEOTIDE SEQUENCE [LARGE SCALE GENOMIC DNA]</scope>
    <source>
        <strain evidence="2 3">B3-10</strain>
    </source>
</reference>
<evidence type="ECO:0000313" key="2">
    <source>
        <dbReference type="EMBL" id="QES89343.1"/>
    </source>
</evidence>
<dbReference type="OrthoDB" id="1440774at2"/>
<feature type="chain" id="PRO_5024319352" evidence="1">
    <location>
        <begin position="18"/>
        <end position="296"/>
    </location>
</feature>
<dbReference type="InterPro" id="IPR005901">
    <property type="entry name" value="GLPGLI"/>
</dbReference>